<dbReference type="AlphaFoldDB" id="A0A1I2CLL7"/>
<organism evidence="3 4">
    <name type="scientific">Succiniclasticum ruminis DSM 9236</name>
    <dbReference type="NCBI Taxonomy" id="1123323"/>
    <lineage>
        <taxon>Bacteria</taxon>
        <taxon>Bacillati</taxon>
        <taxon>Bacillota</taxon>
        <taxon>Negativicutes</taxon>
        <taxon>Acidaminococcales</taxon>
        <taxon>Acidaminococcaceae</taxon>
        <taxon>Succiniclasticum</taxon>
    </lineage>
</organism>
<proteinExistence type="predicted"/>
<dbReference type="InterPro" id="IPR051610">
    <property type="entry name" value="GPI/OXD"/>
</dbReference>
<dbReference type="CDD" id="cd02221">
    <property type="entry name" value="cupin_TM1287-like"/>
    <property type="match status" value="1"/>
</dbReference>
<dbReference type="Pfam" id="PF07883">
    <property type="entry name" value="Cupin_2"/>
    <property type="match status" value="1"/>
</dbReference>
<sequence length="116" mass="12878">MLRKAKEKKKTVLQEMFNGKGNFIQQHIITQDEMSGVGRLFADCSLDVGGVVGSHVHHGDSEVCYFISGKGRVTDDAEIIEVGPGDVNYCPDGHLHKIENIGEEPLRYLAVIFYTK</sequence>
<name>A0A1I2CLL7_9FIRM</name>
<evidence type="ECO:0000313" key="4">
    <source>
        <dbReference type="Proteomes" id="UP000198896"/>
    </source>
</evidence>
<accession>A0A1I2CLL7</accession>
<dbReference type="OrthoDB" id="9797047at2"/>
<evidence type="ECO:0000256" key="1">
    <source>
        <dbReference type="ARBA" id="ARBA00022723"/>
    </source>
</evidence>
<dbReference type="InterPro" id="IPR014710">
    <property type="entry name" value="RmlC-like_jellyroll"/>
</dbReference>
<dbReference type="STRING" id="1123323.SAMN05216245_11334"/>
<dbReference type="InterPro" id="IPR011051">
    <property type="entry name" value="RmlC_Cupin_sf"/>
</dbReference>
<feature type="domain" description="Cupin type-2" evidence="2">
    <location>
        <begin position="45"/>
        <end position="111"/>
    </location>
</feature>
<keyword evidence="4" id="KW-1185">Reference proteome</keyword>
<keyword evidence="1" id="KW-0479">Metal-binding</keyword>
<evidence type="ECO:0000259" key="2">
    <source>
        <dbReference type="Pfam" id="PF07883"/>
    </source>
</evidence>
<dbReference type="EMBL" id="FONL01000013">
    <property type="protein sequence ID" value="SFE68683.1"/>
    <property type="molecule type" value="Genomic_DNA"/>
</dbReference>
<dbReference type="PANTHER" id="PTHR35848">
    <property type="entry name" value="OXALATE-BINDING PROTEIN"/>
    <property type="match status" value="1"/>
</dbReference>
<gene>
    <name evidence="3" type="ORF">SAMN05216245_11334</name>
</gene>
<reference evidence="3 4" key="1">
    <citation type="submission" date="2016-10" db="EMBL/GenBank/DDBJ databases">
        <authorList>
            <person name="de Groot N.N."/>
        </authorList>
    </citation>
    <scope>NUCLEOTIDE SEQUENCE [LARGE SCALE GENOMIC DNA]</scope>
    <source>
        <strain evidence="3 4">DSM 9236</strain>
    </source>
</reference>
<dbReference type="InterPro" id="IPR013096">
    <property type="entry name" value="Cupin_2"/>
</dbReference>
<dbReference type="Gene3D" id="2.60.120.10">
    <property type="entry name" value="Jelly Rolls"/>
    <property type="match status" value="1"/>
</dbReference>
<dbReference type="RefSeq" id="WP_093913903.1">
    <property type="nucleotide sequence ID" value="NZ_FONL01000013.1"/>
</dbReference>
<dbReference type="GO" id="GO:0046872">
    <property type="term" value="F:metal ion binding"/>
    <property type="evidence" value="ECO:0007669"/>
    <property type="project" value="UniProtKB-KW"/>
</dbReference>
<dbReference type="PANTHER" id="PTHR35848:SF6">
    <property type="entry name" value="CUPIN TYPE-2 DOMAIN-CONTAINING PROTEIN"/>
    <property type="match status" value="1"/>
</dbReference>
<protein>
    <submittedName>
        <fullName evidence="3">Cupin domain-containing protein</fullName>
    </submittedName>
</protein>
<evidence type="ECO:0000313" key="3">
    <source>
        <dbReference type="EMBL" id="SFE68683.1"/>
    </source>
</evidence>
<dbReference type="Proteomes" id="UP000198896">
    <property type="component" value="Unassembled WGS sequence"/>
</dbReference>
<dbReference type="SUPFAM" id="SSF51182">
    <property type="entry name" value="RmlC-like cupins"/>
    <property type="match status" value="1"/>
</dbReference>